<dbReference type="EMBL" id="BPLR01008419">
    <property type="protein sequence ID" value="GIY24543.1"/>
    <property type="molecule type" value="Genomic_DNA"/>
</dbReference>
<sequence length="102" mass="11623">MLYKKLANLKQIQCRQGSVPILHLQEGEIADKHLLGALSKSKWCKFVVCMRKISFLQEITLFPNRSVSKNSISVERDINGEYSTKLKDSSKRCSISPEVKPK</sequence>
<dbReference type="AlphaFoldDB" id="A0AAV4RXK3"/>
<keyword evidence="2" id="KW-1185">Reference proteome</keyword>
<comment type="caution">
    <text evidence="1">The sequence shown here is derived from an EMBL/GenBank/DDBJ whole genome shotgun (WGS) entry which is preliminary data.</text>
</comment>
<accession>A0AAV4RXK3</accession>
<organism evidence="1 2">
    <name type="scientific">Caerostris extrusa</name>
    <name type="common">Bark spider</name>
    <name type="synonym">Caerostris bankana</name>
    <dbReference type="NCBI Taxonomy" id="172846"/>
    <lineage>
        <taxon>Eukaryota</taxon>
        <taxon>Metazoa</taxon>
        <taxon>Ecdysozoa</taxon>
        <taxon>Arthropoda</taxon>
        <taxon>Chelicerata</taxon>
        <taxon>Arachnida</taxon>
        <taxon>Araneae</taxon>
        <taxon>Araneomorphae</taxon>
        <taxon>Entelegynae</taxon>
        <taxon>Araneoidea</taxon>
        <taxon>Araneidae</taxon>
        <taxon>Caerostris</taxon>
    </lineage>
</organism>
<reference evidence="1 2" key="1">
    <citation type="submission" date="2021-06" db="EMBL/GenBank/DDBJ databases">
        <title>Caerostris extrusa draft genome.</title>
        <authorList>
            <person name="Kono N."/>
            <person name="Arakawa K."/>
        </authorList>
    </citation>
    <scope>NUCLEOTIDE SEQUENCE [LARGE SCALE GENOMIC DNA]</scope>
</reference>
<proteinExistence type="predicted"/>
<gene>
    <name evidence="1" type="ORF">CEXT_37391</name>
</gene>
<evidence type="ECO:0000313" key="2">
    <source>
        <dbReference type="Proteomes" id="UP001054945"/>
    </source>
</evidence>
<evidence type="ECO:0000313" key="1">
    <source>
        <dbReference type="EMBL" id="GIY24543.1"/>
    </source>
</evidence>
<protein>
    <submittedName>
        <fullName evidence="1">Uncharacterized protein</fullName>
    </submittedName>
</protein>
<name>A0AAV4RXK3_CAEEX</name>
<dbReference type="Proteomes" id="UP001054945">
    <property type="component" value="Unassembled WGS sequence"/>
</dbReference>